<protein>
    <submittedName>
        <fullName evidence="1">Uncharacterized protein</fullName>
    </submittedName>
</protein>
<reference evidence="1 2" key="1">
    <citation type="submission" date="2014-08" db="EMBL/GenBank/DDBJ databases">
        <authorList>
            <person name="Moulin Lionel"/>
        </authorList>
    </citation>
    <scope>NUCLEOTIDE SEQUENCE [LARGE SCALE GENOMIC DNA]</scope>
</reference>
<gene>
    <name evidence="1" type="ORF">MPLDJ20_220077</name>
</gene>
<sequence>MPNCSWVDFVRRKNYIPSMVHAITKTHFIGAAEGFSAVDGLVLATVNAPYKRDISVAALRECIAKAKLDDWPVHVATFFTEVEPFLVFQFASAHGISKSKLAKAYMAMKAATGEYNPDLETELVSLAPSPR</sequence>
<evidence type="ECO:0000313" key="1">
    <source>
        <dbReference type="EMBL" id="CDX38166.1"/>
    </source>
</evidence>
<organism evidence="1 2">
    <name type="scientific">Mesorhizobium plurifarium</name>
    <dbReference type="NCBI Taxonomy" id="69974"/>
    <lineage>
        <taxon>Bacteria</taxon>
        <taxon>Pseudomonadati</taxon>
        <taxon>Pseudomonadota</taxon>
        <taxon>Alphaproteobacteria</taxon>
        <taxon>Hyphomicrobiales</taxon>
        <taxon>Phyllobacteriaceae</taxon>
        <taxon>Mesorhizobium</taxon>
    </lineage>
</organism>
<name>A0A090F8Z7_MESPL</name>
<dbReference type="Proteomes" id="UP000046373">
    <property type="component" value="Unassembled WGS sequence"/>
</dbReference>
<evidence type="ECO:0000313" key="2">
    <source>
        <dbReference type="Proteomes" id="UP000046373"/>
    </source>
</evidence>
<dbReference type="AlphaFoldDB" id="A0A090F8Z7"/>
<dbReference type="EMBL" id="CCNB01000015">
    <property type="protein sequence ID" value="CDX38166.1"/>
    <property type="molecule type" value="Genomic_DNA"/>
</dbReference>
<accession>A0A090F8Z7</accession>
<proteinExistence type="predicted"/>